<name>B4U0A0_STREM</name>
<gene>
    <name evidence="1" type="ordered locus">Sez_0165</name>
</gene>
<organism evidence="1 2">
    <name type="scientific">Streptococcus equi subsp. zooepidemicus (strain MGCS10565)</name>
    <dbReference type="NCBI Taxonomy" id="552526"/>
    <lineage>
        <taxon>Bacteria</taxon>
        <taxon>Bacillati</taxon>
        <taxon>Bacillota</taxon>
        <taxon>Bacilli</taxon>
        <taxon>Lactobacillales</taxon>
        <taxon>Streptococcaceae</taxon>
        <taxon>Streptococcus</taxon>
    </lineage>
</organism>
<dbReference type="AlphaFoldDB" id="B4U0A0"/>
<dbReference type="HOGENOM" id="CLU_3066551_0_0_9"/>
<evidence type="ECO:0000313" key="2">
    <source>
        <dbReference type="Proteomes" id="UP000001873"/>
    </source>
</evidence>
<dbReference type="KEGG" id="sez:Sez_0165"/>
<dbReference type="EMBL" id="CP001129">
    <property type="protein sequence ID" value="ACG61543.1"/>
    <property type="molecule type" value="Genomic_DNA"/>
</dbReference>
<accession>B4U0A0</accession>
<evidence type="ECO:0000313" key="1">
    <source>
        <dbReference type="EMBL" id="ACG61543.1"/>
    </source>
</evidence>
<proteinExistence type="predicted"/>
<reference evidence="1 2" key="1">
    <citation type="journal article" date="2008" name="PLoS ONE">
        <title>Genome sequence of a lancefield group C Streptococcus zooepidemicus strain causing epidemic nephritis: new information about an old disease.</title>
        <authorList>
            <person name="Beres S.B."/>
            <person name="Sesso R."/>
            <person name="Pinto S.W.L."/>
            <person name="Hoe N.P."/>
            <person name="Porcella S.F."/>
            <person name="Deleo F.R."/>
            <person name="Musser J.M."/>
        </authorList>
    </citation>
    <scope>NUCLEOTIDE SEQUENCE [LARGE SCALE GENOMIC DNA]</scope>
    <source>
        <strain evidence="1 2">MGCS10565</strain>
    </source>
</reference>
<sequence>MTSLGFRSGLALVLSSQRGIELDQGVLAKLLKSPLSFLSDKRLNRAYRNANVH</sequence>
<protein>
    <submittedName>
        <fullName evidence="1">Uncharacterized protein</fullName>
    </submittedName>
</protein>
<dbReference type="Proteomes" id="UP000001873">
    <property type="component" value="Chromosome"/>
</dbReference>